<dbReference type="Proteomes" id="UP001291653">
    <property type="component" value="Unassembled WGS sequence"/>
</dbReference>
<reference evidence="2 3" key="1">
    <citation type="submission" date="2022-10" db="EMBL/GenBank/DDBJ databases">
        <title>Draft genome sequence of Streptomyces sp. YSPA8.</title>
        <authorList>
            <person name="Moriuchi R."/>
            <person name="Dohra H."/>
            <person name="Yamamura H."/>
            <person name="Kodani S."/>
        </authorList>
    </citation>
    <scope>NUCLEOTIDE SEQUENCE [LARGE SCALE GENOMIC DNA]</scope>
    <source>
        <strain evidence="2 3">YSPA8</strain>
    </source>
</reference>
<comment type="caution">
    <text evidence="2">The sequence shown here is derived from an EMBL/GenBank/DDBJ whole genome shotgun (WGS) entry which is preliminary data.</text>
</comment>
<proteinExistence type="predicted"/>
<name>A0ABQ5P6J9_9ACTN</name>
<organism evidence="2 3">
    <name type="scientific">Streptomyces yaizuensis</name>
    <dbReference type="NCBI Taxonomy" id="2989713"/>
    <lineage>
        <taxon>Bacteria</taxon>
        <taxon>Bacillati</taxon>
        <taxon>Actinomycetota</taxon>
        <taxon>Actinomycetes</taxon>
        <taxon>Kitasatosporales</taxon>
        <taxon>Streptomycetaceae</taxon>
        <taxon>Streptomyces</taxon>
    </lineage>
</organism>
<feature type="compositionally biased region" description="Polar residues" evidence="1">
    <location>
        <begin position="1"/>
        <end position="22"/>
    </location>
</feature>
<dbReference type="RefSeq" id="WP_323450206.1">
    <property type="nucleotide sequence ID" value="NZ_BSBI01000013.1"/>
</dbReference>
<feature type="region of interest" description="Disordered" evidence="1">
    <location>
        <begin position="170"/>
        <end position="191"/>
    </location>
</feature>
<dbReference type="Pfam" id="PF19472">
    <property type="entry name" value="DUF6009"/>
    <property type="match status" value="1"/>
</dbReference>
<protein>
    <submittedName>
        <fullName evidence="2">DUF6009 family protein</fullName>
    </submittedName>
</protein>
<evidence type="ECO:0000313" key="2">
    <source>
        <dbReference type="EMBL" id="GLF98223.1"/>
    </source>
</evidence>
<feature type="region of interest" description="Disordered" evidence="1">
    <location>
        <begin position="1"/>
        <end position="70"/>
    </location>
</feature>
<sequence>MEAPTQGPTGTDLRNLSPSQSPEPSPARHTYGTQSLSVPAPRPEQPLTCTDTPGTEGHHHREPPTRLQPAQLTDELGIVWLTPLDGLDYVREGLDITKRRAGRPAYHGHGRLVGYADLRPDALATRDSGRYDRRTFWLLPHDRGESPDTEYRTHAPLEAVDPRTVLPRLPGRLTDRAWGSPLPRPPAAGPA</sequence>
<accession>A0ABQ5P6J9</accession>
<keyword evidence="3" id="KW-1185">Reference proteome</keyword>
<feature type="compositionally biased region" description="Pro residues" evidence="1">
    <location>
        <begin position="182"/>
        <end position="191"/>
    </location>
</feature>
<dbReference type="EMBL" id="BSBI01000013">
    <property type="protein sequence ID" value="GLF98223.1"/>
    <property type="molecule type" value="Genomic_DNA"/>
</dbReference>
<gene>
    <name evidence="2" type="ORF">SYYSPA8_28020</name>
</gene>
<dbReference type="InterPro" id="IPR046051">
    <property type="entry name" value="DUF6009"/>
</dbReference>
<evidence type="ECO:0000313" key="3">
    <source>
        <dbReference type="Proteomes" id="UP001291653"/>
    </source>
</evidence>
<evidence type="ECO:0000256" key="1">
    <source>
        <dbReference type="SAM" id="MobiDB-lite"/>
    </source>
</evidence>